<organism evidence="2 3">
    <name type="scientific">Spirosoma pollinicola</name>
    <dbReference type="NCBI Taxonomy" id="2057025"/>
    <lineage>
        <taxon>Bacteria</taxon>
        <taxon>Pseudomonadati</taxon>
        <taxon>Bacteroidota</taxon>
        <taxon>Cytophagia</taxon>
        <taxon>Cytophagales</taxon>
        <taxon>Cytophagaceae</taxon>
        <taxon>Spirosoma</taxon>
    </lineage>
</organism>
<dbReference type="InterPro" id="IPR046715">
    <property type="entry name" value="DUF6607"/>
</dbReference>
<name>A0A2K8Z4C3_9BACT</name>
<dbReference type="OrthoDB" id="8564954at2"/>
<dbReference type="RefSeq" id="WP_100990817.1">
    <property type="nucleotide sequence ID" value="NZ_CP025096.1"/>
</dbReference>
<protein>
    <recommendedName>
        <fullName evidence="4">Secreted protein</fullName>
    </recommendedName>
</protein>
<gene>
    <name evidence="2" type="ORF">CWM47_24455</name>
</gene>
<sequence length="309" mass="35486">MRLSLFVSALFILTCPIYAQTAPKPEDIAAIKGQCGCHDVNFVYAETFAPEKSYIFKDRYTAKGTELVFVDEESGPANRPTKLVIQHLLVVGDSMVVKHWREDWEFQNTSLLKFDQSASWKRIKLTPDQAKGQWAQKVFEVDDSPRYQGSATWVHVDGRTYWESTVDAPLPRREYTKRTDYNVMRRTNHHEIRPDGYVHDQDNDKLIRSEAGDQLLASEKGLNTYQRTDDAKCKAAKDWWAKNRTYWADVRAVWGDVLASRDAIAIKGQVKGQVLGRELDELAATTQKTTYNSASSRQLIRQTIEKYLK</sequence>
<keyword evidence="3" id="KW-1185">Reference proteome</keyword>
<dbReference type="AlphaFoldDB" id="A0A2K8Z4C3"/>
<keyword evidence="1" id="KW-0732">Signal</keyword>
<evidence type="ECO:0000313" key="2">
    <source>
        <dbReference type="EMBL" id="AUD04715.1"/>
    </source>
</evidence>
<feature type="signal peptide" evidence="1">
    <location>
        <begin position="1"/>
        <end position="19"/>
    </location>
</feature>
<dbReference type="KEGG" id="spir:CWM47_24455"/>
<reference evidence="2 3" key="1">
    <citation type="submission" date="2017-11" db="EMBL/GenBank/DDBJ databases">
        <title>Taxonomic description and genome sequences of Spirosoma HA7 sp. nov., isolated from pollen microhabitat of Corylus avellana.</title>
        <authorList>
            <person name="Ambika Manirajan B."/>
            <person name="Suarez C."/>
            <person name="Ratering S."/>
            <person name="Geissler-Plaum R."/>
            <person name="Cardinale M."/>
            <person name="Sylvia S."/>
        </authorList>
    </citation>
    <scope>NUCLEOTIDE SEQUENCE [LARGE SCALE GENOMIC DNA]</scope>
    <source>
        <strain evidence="2 3">HA7</strain>
    </source>
</reference>
<proteinExistence type="predicted"/>
<dbReference type="Proteomes" id="UP000232883">
    <property type="component" value="Chromosome"/>
</dbReference>
<feature type="chain" id="PRO_5014603603" description="Secreted protein" evidence="1">
    <location>
        <begin position="20"/>
        <end position="309"/>
    </location>
</feature>
<dbReference type="EMBL" id="CP025096">
    <property type="protein sequence ID" value="AUD04715.1"/>
    <property type="molecule type" value="Genomic_DNA"/>
</dbReference>
<evidence type="ECO:0008006" key="4">
    <source>
        <dbReference type="Google" id="ProtNLM"/>
    </source>
</evidence>
<evidence type="ECO:0000256" key="1">
    <source>
        <dbReference type="SAM" id="SignalP"/>
    </source>
</evidence>
<dbReference type="Pfam" id="PF20311">
    <property type="entry name" value="DUF6607"/>
    <property type="match status" value="1"/>
</dbReference>
<accession>A0A2K8Z4C3</accession>
<evidence type="ECO:0000313" key="3">
    <source>
        <dbReference type="Proteomes" id="UP000232883"/>
    </source>
</evidence>